<dbReference type="Proteomes" id="UP001370758">
    <property type="component" value="Unassembled WGS sequence"/>
</dbReference>
<keyword evidence="2" id="KW-0812">Transmembrane</keyword>
<organism evidence="3 4">
    <name type="scientific">Arthrobotrys musiformis</name>
    <dbReference type="NCBI Taxonomy" id="47236"/>
    <lineage>
        <taxon>Eukaryota</taxon>
        <taxon>Fungi</taxon>
        <taxon>Dikarya</taxon>
        <taxon>Ascomycota</taxon>
        <taxon>Pezizomycotina</taxon>
        <taxon>Orbiliomycetes</taxon>
        <taxon>Orbiliales</taxon>
        <taxon>Orbiliaceae</taxon>
        <taxon>Arthrobotrys</taxon>
    </lineage>
</organism>
<feature type="region of interest" description="Disordered" evidence="1">
    <location>
        <begin position="73"/>
        <end position="100"/>
    </location>
</feature>
<sequence length="1163" mass="130970">MHGPGPIAITAARGRILPVVRQIDHIWISESLVGNVFRAFTSGRAKSHAHTCPLAIRTLRCGKHHSRLRCSRGFHQNRSVRASNKPGTNGGGAPDHATDSLFSWGPRIRDRLRFDYSGASKAPSGAKTGSGGASETLDALQSANNRIDDESGSPWLFPKGYEDIWKHPINAKKEFLVGFPPQVPYTTAKSPSEPWLSAPRERLSELIEHDSLPPSRSIRPLTRRAAIVEQQVQDILRDVLDLGPLIQPQSQPEPKPSEVLDRDAALESATEGLSSRDLQLIPYSSESFALIISQADPSFQRVEAATQTSETLRLEDHMEVANIRTGAPNKIFSSPTTAPTITPDTLVPLPERPVQIEATAFPPIDIARGLGGQVPIVDQFDAQTDSMEDEAVECMENEAVKYMGNEAVEYMGNEAVEYMESPLVSEAFPSPVIEDPKSMEILFEFVEKIHWDGLNLPLQPPKILLPPEKRLDASSIPKLEDIQDELMKLAINGSASLEARVLIYSQIDVIYGLQNLPDPKPFLDAFLLGLAPKTDAMGRDLSVWITTHRSISRLRQNKLLPENFLEERGFAKPSTNGQGAGSYSGNPVIDDPFRNPRIPIHSAWAIAEGYLRKGEKMAPSRRHYLPLATIKIFLERIIELLYSGEWNGTRQQAVRTALDIFEYSFEIQRQHSFFLFSELARFLMAWKRHWTTPAFLSEITGSSPATGSGIPGQEIADGSSLPDIPGLDELFRMLPREQVDRLVCTLLLHAVVHSDKPLSEAHYLRKIMFFSRQHPMADLMKTMYRDGGHLPFLKDTSLYEKRVALEGHHSAARFLQGYQNEDIISFHLRTWPSFQGVRYINDKALLDQVQEAMEDVISRIQARISRDSMDGRPRAPGLPFAQAILSFFYLNLPTEGIIVGIFLALAQSKKINELKSCLNILSHFEGEYNGQVKFKIPKQGTSIALKCFREHHIPWALEILMNYHNRHNKTFATVILAAADKFPKQAGIVLEEFLKPLRVTSLWNPQISFQKPGGWPAKWFLRDLAVKYALSNHHYPTTATRKVRRLRYLYRVYGYGVSMQITRALVAAAMIRTATHRLWAGPELTAAEDLFKHERLKYAVEIYMKDADRSPTYLAGLTRDQAMAKKKDFIEKCIKEVWEEILKWKKYKFAVASGKRKRTRGII</sequence>
<feature type="compositionally biased region" description="Polar residues" evidence="1">
    <location>
        <begin position="74"/>
        <end position="87"/>
    </location>
</feature>
<keyword evidence="2" id="KW-0472">Membrane</keyword>
<feature type="transmembrane region" description="Helical" evidence="2">
    <location>
        <begin position="883"/>
        <end position="906"/>
    </location>
</feature>
<evidence type="ECO:0000313" key="4">
    <source>
        <dbReference type="Proteomes" id="UP001370758"/>
    </source>
</evidence>
<evidence type="ECO:0000256" key="2">
    <source>
        <dbReference type="SAM" id="Phobius"/>
    </source>
</evidence>
<gene>
    <name evidence="3" type="ORF">TWF481_008369</name>
</gene>
<evidence type="ECO:0000256" key="1">
    <source>
        <dbReference type="SAM" id="MobiDB-lite"/>
    </source>
</evidence>
<keyword evidence="4" id="KW-1185">Reference proteome</keyword>
<evidence type="ECO:0000313" key="3">
    <source>
        <dbReference type="EMBL" id="KAK6503346.1"/>
    </source>
</evidence>
<accession>A0AAV9W8C9</accession>
<reference evidence="3 4" key="1">
    <citation type="submission" date="2023-08" db="EMBL/GenBank/DDBJ databases">
        <authorList>
            <person name="Palmer J.M."/>
        </authorList>
    </citation>
    <scope>NUCLEOTIDE SEQUENCE [LARGE SCALE GENOMIC DNA]</scope>
    <source>
        <strain evidence="3 4">TWF481</strain>
    </source>
</reference>
<feature type="compositionally biased region" description="Basic and acidic residues" evidence="1">
    <location>
        <begin position="255"/>
        <end position="265"/>
    </location>
</feature>
<proteinExistence type="predicted"/>
<name>A0AAV9W8C9_9PEZI</name>
<protein>
    <recommendedName>
        <fullName evidence="5">ATPase expression protein 2, mitochondrial</fullName>
    </recommendedName>
</protein>
<dbReference type="EMBL" id="JAVHJL010000005">
    <property type="protein sequence ID" value="KAK6503346.1"/>
    <property type="molecule type" value="Genomic_DNA"/>
</dbReference>
<dbReference type="AlphaFoldDB" id="A0AAV9W8C9"/>
<keyword evidence="2" id="KW-1133">Transmembrane helix</keyword>
<feature type="region of interest" description="Disordered" evidence="1">
    <location>
        <begin position="246"/>
        <end position="271"/>
    </location>
</feature>
<comment type="caution">
    <text evidence="3">The sequence shown here is derived from an EMBL/GenBank/DDBJ whole genome shotgun (WGS) entry which is preliminary data.</text>
</comment>
<evidence type="ECO:0008006" key="5">
    <source>
        <dbReference type="Google" id="ProtNLM"/>
    </source>
</evidence>